<feature type="non-terminal residue" evidence="1">
    <location>
        <position position="88"/>
    </location>
</feature>
<organism evidence="1 2">
    <name type="scientific">Allacma fusca</name>
    <dbReference type="NCBI Taxonomy" id="39272"/>
    <lineage>
        <taxon>Eukaryota</taxon>
        <taxon>Metazoa</taxon>
        <taxon>Ecdysozoa</taxon>
        <taxon>Arthropoda</taxon>
        <taxon>Hexapoda</taxon>
        <taxon>Collembola</taxon>
        <taxon>Symphypleona</taxon>
        <taxon>Sminthuridae</taxon>
        <taxon>Allacma</taxon>
    </lineage>
</organism>
<protein>
    <submittedName>
        <fullName evidence="1">Uncharacterized protein</fullName>
    </submittedName>
</protein>
<dbReference type="AlphaFoldDB" id="A0A8J2L614"/>
<name>A0A8J2L614_9HEXA</name>
<gene>
    <name evidence="1" type="ORF">AFUS01_LOCUS26857</name>
</gene>
<keyword evidence="2" id="KW-1185">Reference proteome</keyword>
<proteinExistence type="predicted"/>
<sequence length="88" mass="9831">MSSLPQLKLIRRGLKGSITKAETSINSSDPQTITRGAFQILQRKVTDCQAALEHNHDQIIQLLTDDDELNAQSDEQGDQIERCTILLL</sequence>
<dbReference type="Proteomes" id="UP000708208">
    <property type="component" value="Unassembled WGS sequence"/>
</dbReference>
<reference evidence="1" key="1">
    <citation type="submission" date="2021-06" db="EMBL/GenBank/DDBJ databases">
        <authorList>
            <person name="Hodson N. C."/>
            <person name="Mongue J. A."/>
            <person name="Jaron S. K."/>
        </authorList>
    </citation>
    <scope>NUCLEOTIDE SEQUENCE</scope>
</reference>
<dbReference type="EMBL" id="CAJVCH010364008">
    <property type="protein sequence ID" value="CAG7816228.1"/>
    <property type="molecule type" value="Genomic_DNA"/>
</dbReference>
<accession>A0A8J2L614</accession>
<evidence type="ECO:0000313" key="1">
    <source>
        <dbReference type="EMBL" id="CAG7816228.1"/>
    </source>
</evidence>
<evidence type="ECO:0000313" key="2">
    <source>
        <dbReference type="Proteomes" id="UP000708208"/>
    </source>
</evidence>
<comment type="caution">
    <text evidence="1">The sequence shown here is derived from an EMBL/GenBank/DDBJ whole genome shotgun (WGS) entry which is preliminary data.</text>
</comment>